<dbReference type="Pfam" id="PF01042">
    <property type="entry name" value="Ribonuc_L-PSP"/>
    <property type="match status" value="1"/>
</dbReference>
<name>A0ABY3RG54_9BRAD</name>
<dbReference type="PANTHER" id="PTHR43857">
    <property type="entry name" value="BLR7761 PROTEIN"/>
    <property type="match status" value="1"/>
</dbReference>
<keyword evidence="2" id="KW-1185">Reference proteome</keyword>
<sequence length="127" mass="13306">MPQPRLSVSSGYPFEDTYGYARAVRVGNQVFVSGTTARGADLDRDAYGQATSAIGIVAEALQKAGADPRHVVRTVVYVTDMADTDGVARARSEAFGAVRPASTLVKVAGLTPAIARVEIEATAIVHD</sequence>
<dbReference type="InterPro" id="IPR035959">
    <property type="entry name" value="RutC-like_sf"/>
</dbReference>
<dbReference type="EMBL" id="CP088156">
    <property type="protein sequence ID" value="UFZ06229.1"/>
    <property type="molecule type" value="Genomic_DNA"/>
</dbReference>
<accession>A0ABY3RG54</accession>
<dbReference type="InterPro" id="IPR006175">
    <property type="entry name" value="YjgF/YER057c/UK114"/>
</dbReference>
<dbReference type="Proteomes" id="UP001431010">
    <property type="component" value="Chromosome"/>
</dbReference>
<organism evidence="1 2">
    <name type="scientific">Bradyrhizobium ontarionense</name>
    <dbReference type="NCBI Taxonomy" id="2898149"/>
    <lineage>
        <taxon>Bacteria</taxon>
        <taxon>Pseudomonadati</taxon>
        <taxon>Pseudomonadota</taxon>
        <taxon>Alphaproteobacteria</taxon>
        <taxon>Hyphomicrobiales</taxon>
        <taxon>Nitrobacteraceae</taxon>
        <taxon>Bradyrhizobium</taxon>
    </lineage>
</organism>
<evidence type="ECO:0000313" key="2">
    <source>
        <dbReference type="Proteomes" id="UP001431010"/>
    </source>
</evidence>
<evidence type="ECO:0000313" key="1">
    <source>
        <dbReference type="EMBL" id="UFZ06229.1"/>
    </source>
</evidence>
<protein>
    <submittedName>
        <fullName evidence="1">RidA family protein</fullName>
    </submittedName>
</protein>
<reference evidence="1" key="1">
    <citation type="journal article" date="2024" name="Antonie Van Leeuwenhoek">
        <title>Bradyrhizobium ontarionense sp. nov., a novel bacterial symbiont isolated from Aeschynomene indica (Indian jointvetch), harbours photosynthesis, nitrogen fixation and nitrous oxide (N2O) reductase genes.</title>
        <authorList>
            <person name="Bromfield E.S.P."/>
            <person name="Cloutier S."/>
        </authorList>
    </citation>
    <scope>NUCLEOTIDE SEQUENCE</scope>
    <source>
        <strain evidence="1">A19</strain>
    </source>
</reference>
<dbReference type="SUPFAM" id="SSF55298">
    <property type="entry name" value="YjgF-like"/>
    <property type="match status" value="1"/>
</dbReference>
<gene>
    <name evidence="1" type="ORF">LQG66_08000</name>
</gene>
<proteinExistence type="predicted"/>
<dbReference type="RefSeq" id="WP_231325154.1">
    <property type="nucleotide sequence ID" value="NZ_CP088156.1"/>
</dbReference>
<dbReference type="Gene3D" id="3.30.1330.40">
    <property type="entry name" value="RutC-like"/>
    <property type="match status" value="1"/>
</dbReference>
<dbReference type="PANTHER" id="PTHR43857:SF1">
    <property type="entry name" value="YJGH FAMILY PROTEIN"/>
    <property type="match status" value="1"/>
</dbReference>